<gene>
    <name evidence="3" type="ORF">L6773_10985</name>
</gene>
<dbReference type="Gene3D" id="3.40.50.1820">
    <property type="entry name" value="alpha/beta hydrolase"/>
    <property type="match status" value="1"/>
</dbReference>
<evidence type="ECO:0000259" key="2">
    <source>
        <dbReference type="Pfam" id="PF00561"/>
    </source>
</evidence>
<keyword evidence="3" id="KW-0378">Hydrolase</keyword>
<reference evidence="3" key="1">
    <citation type="submission" date="2022-01" db="EMBL/GenBank/DDBJ databases">
        <authorList>
            <person name="Wang Y."/>
        </authorList>
    </citation>
    <scope>NUCLEOTIDE SEQUENCE</scope>
    <source>
        <strain evidence="3">WB101</strain>
    </source>
</reference>
<evidence type="ECO:0000313" key="3">
    <source>
        <dbReference type="EMBL" id="MCG2589095.1"/>
    </source>
</evidence>
<name>A0ABS9KE36_9BACT</name>
<dbReference type="InterPro" id="IPR000073">
    <property type="entry name" value="AB_hydrolase_1"/>
</dbReference>
<dbReference type="InterPro" id="IPR029058">
    <property type="entry name" value="AB_hydrolase_fold"/>
</dbReference>
<organism evidence="3 4">
    <name type="scientific">Rhodohalobacter sulfatireducens</name>
    <dbReference type="NCBI Taxonomy" id="2911366"/>
    <lineage>
        <taxon>Bacteria</taxon>
        <taxon>Pseudomonadati</taxon>
        <taxon>Balneolota</taxon>
        <taxon>Balneolia</taxon>
        <taxon>Balneolales</taxon>
        <taxon>Balneolaceae</taxon>
        <taxon>Rhodohalobacter</taxon>
    </lineage>
</organism>
<dbReference type="SUPFAM" id="SSF53474">
    <property type="entry name" value="alpha/beta-Hydrolases"/>
    <property type="match status" value="1"/>
</dbReference>
<dbReference type="PANTHER" id="PTHR42916:SF1">
    <property type="entry name" value="PROTEIN PHYLLO, CHLOROPLASTIC"/>
    <property type="match status" value="1"/>
</dbReference>
<proteinExistence type="predicted"/>
<reference evidence="3" key="2">
    <citation type="submission" date="2024-05" db="EMBL/GenBank/DDBJ databases">
        <title>Rhodohalobacter halophilus gen. nov., sp. nov., a moderately halophilic member of the family Balneolaceae.</title>
        <authorList>
            <person name="Xia J."/>
        </authorList>
    </citation>
    <scope>NUCLEOTIDE SEQUENCE</scope>
    <source>
        <strain evidence="3">WB101</strain>
    </source>
</reference>
<evidence type="ECO:0000313" key="4">
    <source>
        <dbReference type="Proteomes" id="UP001165366"/>
    </source>
</evidence>
<keyword evidence="4" id="KW-1185">Reference proteome</keyword>
<dbReference type="Proteomes" id="UP001165366">
    <property type="component" value="Unassembled WGS sequence"/>
</dbReference>
<evidence type="ECO:0000256" key="1">
    <source>
        <dbReference type="ARBA" id="ARBA00023239"/>
    </source>
</evidence>
<dbReference type="PANTHER" id="PTHR42916">
    <property type="entry name" value="2-SUCCINYL-5-ENOLPYRUVYL-6-HYDROXY-3-CYCLOHEXENE-1-CARBOXYLATE SYNTHASE"/>
    <property type="match status" value="1"/>
</dbReference>
<feature type="domain" description="AB hydrolase-1" evidence="2">
    <location>
        <begin position="6"/>
        <end position="107"/>
    </location>
</feature>
<keyword evidence="1" id="KW-0456">Lyase</keyword>
<dbReference type="EMBL" id="JAKLWS010000012">
    <property type="protein sequence ID" value="MCG2589095.1"/>
    <property type="molecule type" value="Genomic_DNA"/>
</dbReference>
<dbReference type="Pfam" id="PF00561">
    <property type="entry name" value="Abhydrolase_1"/>
    <property type="match status" value="1"/>
</dbReference>
<dbReference type="GO" id="GO:0016787">
    <property type="term" value="F:hydrolase activity"/>
    <property type="evidence" value="ECO:0007669"/>
    <property type="project" value="UniProtKB-KW"/>
</dbReference>
<sequence>MGSNKVFEHLLEDLSSFCNPITIDLAGHGQTESPNEQKYYTAQRQVQQLYSIIQRLKFGNLYLYGYSMGGRLAFQLIASHPELFSGVIIESSHCGMVSKSERTERQALDEKRAQKIEQNFEGFIKEWTTLPLFGQTPDEMKLVYNEIMKSQNPKTISASLRRFGAGVMPSVCDKISKLNLPFSLIAGKLDKKYVDRMTEIHKSLNHSNLLVVENAGHRVHADQPEEIIQILKSFVS</sequence>
<accession>A0ABS9KE36</accession>
<comment type="caution">
    <text evidence="3">The sequence shown here is derived from an EMBL/GenBank/DDBJ whole genome shotgun (WGS) entry which is preliminary data.</text>
</comment>
<protein>
    <submittedName>
        <fullName evidence="3">Alpha/beta fold hydrolase</fullName>
    </submittedName>
</protein>